<dbReference type="AlphaFoldDB" id="A0A5B7FUP0"/>
<sequence>MIADGDGNNSAMIGFRIAGSHKDESVNGTRVAAPCEASLATTGNRRLSRCPAVRHLGRTWGRDADSGMSIGMTSTRIFIVGSFPIEDRRRSGVWNYAMDGDERLRENALERGWEGGRGRDVIASGEEAGRRGR</sequence>
<evidence type="ECO:0000313" key="2">
    <source>
        <dbReference type="Proteomes" id="UP000324222"/>
    </source>
</evidence>
<comment type="caution">
    <text evidence="1">The sequence shown here is derived from an EMBL/GenBank/DDBJ whole genome shotgun (WGS) entry which is preliminary data.</text>
</comment>
<organism evidence="1 2">
    <name type="scientific">Portunus trituberculatus</name>
    <name type="common">Swimming crab</name>
    <name type="synonym">Neptunus trituberculatus</name>
    <dbReference type="NCBI Taxonomy" id="210409"/>
    <lineage>
        <taxon>Eukaryota</taxon>
        <taxon>Metazoa</taxon>
        <taxon>Ecdysozoa</taxon>
        <taxon>Arthropoda</taxon>
        <taxon>Crustacea</taxon>
        <taxon>Multicrustacea</taxon>
        <taxon>Malacostraca</taxon>
        <taxon>Eumalacostraca</taxon>
        <taxon>Eucarida</taxon>
        <taxon>Decapoda</taxon>
        <taxon>Pleocyemata</taxon>
        <taxon>Brachyura</taxon>
        <taxon>Eubrachyura</taxon>
        <taxon>Portunoidea</taxon>
        <taxon>Portunidae</taxon>
        <taxon>Portuninae</taxon>
        <taxon>Portunus</taxon>
    </lineage>
</organism>
<dbReference type="Proteomes" id="UP000324222">
    <property type="component" value="Unassembled WGS sequence"/>
</dbReference>
<protein>
    <submittedName>
        <fullName evidence="1">Uncharacterized protein</fullName>
    </submittedName>
</protein>
<proteinExistence type="predicted"/>
<dbReference type="EMBL" id="VSRR010010026">
    <property type="protein sequence ID" value="MPC51201.1"/>
    <property type="molecule type" value="Genomic_DNA"/>
</dbReference>
<accession>A0A5B7FUP0</accession>
<gene>
    <name evidence="1" type="ORF">E2C01_045042</name>
</gene>
<keyword evidence="2" id="KW-1185">Reference proteome</keyword>
<name>A0A5B7FUP0_PORTR</name>
<reference evidence="1 2" key="1">
    <citation type="submission" date="2019-05" db="EMBL/GenBank/DDBJ databases">
        <title>Another draft genome of Portunus trituberculatus and its Hox gene families provides insights of decapod evolution.</title>
        <authorList>
            <person name="Jeong J.-H."/>
            <person name="Song I."/>
            <person name="Kim S."/>
            <person name="Choi T."/>
            <person name="Kim D."/>
            <person name="Ryu S."/>
            <person name="Kim W."/>
        </authorList>
    </citation>
    <scope>NUCLEOTIDE SEQUENCE [LARGE SCALE GENOMIC DNA]</scope>
    <source>
        <tissue evidence="1">Muscle</tissue>
    </source>
</reference>
<evidence type="ECO:0000313" key="1">
    <source>
        <dbReference type="EMBL" id="MPC51201.1"/>
    </source>
</evidence>